<proteinExistence type="predicted"/>
<keyword evidence="1" id="KW-0479">Metal-binding</keyword>
<name>A0A3A4P0B3_ABYX5</name>
<dbReference type="Proteomes" id="UP000265882">
    <property type="component" value="Unassembled WGS sequence"/>
</dbReference>
<dbReference type="Pfam" id="PF01546">
    <property type="entry name" value="Peptidase_M20"/>
    <property type="match status" value="1"/>
</dbReference>
<dbReference type="PANTHER" id="PTHR43808:SF32">
    <property type="entry name" value="ARGE_DAPE-RELATED DEACYLASE"/>
    <property type="match status" value="1"/>
</dbReference>
<organism evidence="4 5">
    <name type="scientific">Abyssobacteria bacterium (strain SURF_5)</name>
    <dbReference type="NCBI Taxonomy" id="2093360"/>
    <lineage>
        <taxon>Bacteria</taxon>
        <taxon>Pseudomonadati</taxon>
        <taxon>Candidatus Hydrogenedentota</taxon>
        <taxon>Candidatus Abyssobacteria</taxon>
    </lineage>
</organism>
<dbReference type="InterPro" id="IPR050072">
    <property type="entry name" value="Peptidase_M20A"/>
</dbReference>
<keyword evidence="2" id="KW-0378">Hydrolase</keyword>
<evidence type="ECO:0000256" key="2">
    <source>
        <dbReference type="ARBA" id="ARBA00022801"/>
    </source>
</evidence>
<dbReference type="GO" id="GO:0046872">
    <property type="term" value="F:metal ion binding"/>
    <property type="evidence" value="ECO:0007669"/>
    <property type="project" value="UniProtKB-KW"/>
</dbReference>
<dbReference type="EMBL" id="QZKU01000032">
    <property type="protein sequence ID" value="RJP24652.1"/>
    <property type="molecule type" value="Genomic_DNA"/>
</dbReference>
<sequence>MDWHEVSLRAEAEEQYLVDILREMIRIDTSVPPGRNYEKFNDLVEPEFKRFGLKTQRVLVPDDTPKMAAEKLSGPRENLVASLKNDLPKVSVYAHTDVVPADSSWTYDPFGAEVVDGRLYGRGTVDDKGPIACVLGALKIIQEMGLAAKFDIDCLLCTDEEFGGHYTPGADYLARNGYFSNHIIWLDLGAVDPIYTMGTAGSIQIDVRAVGKSCHSGMNFLGVNAIEQMVPILVELMALKEEVEQRQSRLDAFPHPQSPFAHGKMTPMFNLDIIHAGTKANVVPAECVLTLNRRYIPDENPDEVIAEIEEAIERGRKKSKLLDVQLKITRGYGAVELDTGTPAVRKMQEAIKAVKGWEGLLFGGMSGSSDLACVADALQPQKLDVAHFGVSRATDLRAHGADEFVYIEDLVTVTKELVHYFCF</sequence>
<evidence type="ECO:0000259" key="3">
    <source>
        <dbReference type="Pfam" id="PF07687"/>
    </source>
</evidence>
<dbReference type="InterPro" id="IPR036264">
    <property type="entry name" value="Bact_exopeptidase_dim_dom"/>
</dbReference>
<reference evidence="4 5" key="1">
    <citation type="journal article" date="2017" name="ISME J.">
        <title>Energy and carbon metabolisms in a deep terrestrial subsurface fluid microbial community.</title>
        <authorList>
            <person name="Momper L."/>
            <person name="Jungbluth S.P."/>
            <person name="Lee M.D."/>
            <person name="Amend J.P."/>
        </authorList>
    </citation>
    <scope>NUCLEOTIDE SEQUENCE [LARGE SCALE GENOMIC DNA]</scope>
    <source>
        <strain evidence="4">SURF_5</strain>
    </source>
</reference>
<gene>
    <name evidence="4" type="ORF">C4520_03620</name>
</gene>
<evidence type="ECO:0000256" key="1">
    <source>
        <dbReference type="ARBA" id="ARBA00022723"/>
    </source>
</evidence>
<protein>
    <submittedName>
        <fullName evidence="4">M20 family peptidase</fullName>
    </submittedName>
</protein>
<dbReference type="Pfam" id="PF07687">
    <property type="entry name" value="M20_dimer"/>
    <property type="match status" value="1"/>
</dbReference>
<dbReference type="InterPro" id="IPR011650">
    <property type="entry name" value="Peptidase_M20_dimer"/>
</dbReference>
<dbReference type="Gene3D" id="3.40.630.10">
    <property type="entry name" value="Zn peptidases"/>
    <property type="match status" value="1"/>
</dbReference>
<evidence type="ECO:0000313" key="4">
    <source>
        <dbReference type="EMBL" id="RJP24652.1"/>
    </source>
</evidence>
<dbReference type="InterPro" id="IPR002933">
    <property type="entry name" value="Peptidase_M20"/>
</dbReference>
<evidence type="ECO:0000313" key="5">
    <source>
        <dbReference type="Proteomes" id="UP000265882"/>
    </source>
</evidence>
<accession>A0A3A4P0B3</accession>
<feature type="domain" description="Peptidase M20 dimerisation" evidence="3">
    <location>
        <begin position="198"/>
        <end position="315"/>
    </location>
</feature>
<dbReference type="AlphaFoldDB" id="A0A3A4P0B3"/>
<dbReference type="SUPFAM" id="SSF53187">
    <property type="entry name" value="Zn-dependent exopeptidases"/>
    <property type="match status" value="1"/>
</dbReference>
<dbReference type="GO" id="GO:0016787">
    <property type="term" value="F:hydrolase activity"/>
    <property type="evidence" value="ECO:0007669"/>
    <property type="project" value="UniProtKB-KW"/>
</dbReference>
<dbReference type="SUPFAM" id="SSF55031">
    <property type="entry name" value="Bacterial exopeptidase dimerisation domain"/>
    <property type="match status" value="1"/>
</dbReference>
<comment type="caution">
    <text evidence="4">The sequence shown here is derived from an EMBL/GenBank/DDBJ whole genome shotgun (WGS) entry which is preliminary data.</text>
</comment>
<dbReference type="PANTHER" id="PTHR43808">
    <property type="entry name" value="ACETYLORNITHINE DEACETYLASE"/>
    <property type="match status" value="1"/>
</dbReference>
<dbReference type="Gene3D" id="3.30.70.360">
    <property type="match status" value="1"/>
</dbReference>